<feature type="transmembrane region" description="Helical" evidence="6">
    <location>
        <begin position="220"/>
        <end position="239"/>
    </location>
</feature>
<evidence type="ECO:0000256" key="2">
    <source>
        <dbReference type="ARBA" id="ARBA00010199"/>
    </source>
</evidence>
<evidence type="ECO:0000256" key="4">
    <source>
        <dbReference type="ARBA" id="ARBA00022989"/>
    </source>
</evidence>
<dbReference type="Proteomes" id="UP001300763">
    <property type="component" value="Unassembled WGS sequence"/>
</dbReference>
<feature type="transmembrane region" description="Helical" evidence="6">
    <location>
        <begin position="55"/>
        <end position="81"/>
    </location>
</feature>
<comment type="similarity">
    <text evidence="2">Belongs to the multi antimicrobial extrusion (MATE) (TC 2.A.66.1) family.</text>
</comment>
<sequence length="462" mass="46696">MSAPGATVDPGARRVLALASSALVVLVAEPLYLLVDTAVVGHLDGASAATGHQPGVPLAGLAVGGVVLAQVASLGTFLAYGTTARAARHHGAGDRPAAVREGVAATWIALGVGLAVVAVVWLAAPWLADLLGGGGAVADAATGWLRIAVWGAPGILVALAGHGWMRGVQDTRRPIIVVLAGNGLSAILCPLLVYGIGPFPLPWSSSASLHLPALGLEGSAWANLGAQATVGLLFVGALLREGVSLRPVPADMRAQFGLGRDLLLRSAAFQACFLSATAVAARFGAPSVAAHQIVLQLWMFMVTVLDALAIAAQSLVGAALGAASVAAARRVSGRVVRYGLVLGLLAGVVFAATAGVLPGVFTSDPAVRDVVPEAWWFFVALQPVAAYVFALDGVLLGAGDAAYLRRITVGSALGAFLPTIWLSLVLGWGLVGIWAGLTLFIVARAVAVGLRVRGDAWAVTGT</sequence>
<feature type="transmembrane region" description="Helical" evidence="6">
    <location>
        <begin position="176"/>
        <end position="200"/>
    </location>
</feature>
<feature type="transmembrane region" description="Helical" evidence="6">
    <location>
        <begin position="144"/>
        <end position="164"/>
    </location>
</feature>
<evidence type="ECO:0000256" key="1">
    <source>
        <dbReference type="ARBA" id="ARBA00004141"/>
    </source>
</evidence>
<proteinExistence type="inferred from homology"/>
<evidence type="ECO:0000256" key="5">
    <source>
        <dbReference type="ARBA" id="ARBA00023136"/>
    </source>
</evidence>
<reference evidence="7 8" key="1">
    <citation type="submission" date="2023-02" db="EMBL/GenBank/DDBJ databases">
        <title>Genome sequencing required for Actinomycetospora new species description.</title>
        <authorList>
            <person name="Saimee Y."/>
            <person name="Duangmal K."/>
        </authorList>
    </citation>
    <scope>NUCLEOTIDE SEQUENCE [LARGE SCALE GENOMIC DNA]</scope>
    <source>
        <strain evidence="7 8">DW7H6</strain>
    </source>
</reference>
<protein>
    <submittedName>
        <fullName evidence="7">MATE family efflux transporter</fullName>
    </submittedName>
</protein>
<evidence type="ECO:0000313" key="7">
    <source>
        <dbReference type="EMBL" id="MDD7964278.1"/>
    </source>
</evidence>
<feature type="transmembrane region" description="Helical" evidence="6">
    <location>
        <begin position="297"/>
        <end position="323"/>
    </location>
</feature>
<feature type="transmembrane region" description="Helical" evidence="6">
    <location>
        <begin position="335"/>
        <end position="354"/>
    </location>
</feature>
<dbReference type="InterPro" id="IPR044644">
    <property type="entry name" value="DinF-like"/>
</dbReference>
<dbReference type="PANTHER" id="PTHR42893:SF46">
    <property type="entry name" value="PROTEIN DETOXIFICATION 44, CHLOROPLASTIC"/>
    <property type="match status" value="1"/>
</dbReference>
<feature type="transmembrane region" description="Helical" evidence="6">
    <location>
        <begin position="403"/>
        <end position="422"/>
    </location>
</feature>
<feature type="transmembrane region" description="Helical" evidence="6">
    <location>
        <begin position="102"/>
        <end position="124"/>
    </location>
</feature>
<dbReference type="InterPro" id="IPR002528">
    <property type="entry name" value="MATE_fam"/>
</dbReference>
<keyword evidence="3 6" id="KW-0812">Transmembrane</keyword>
<dbReference type="Pfam" id="PF01554">
    <property type="entry name" value="MatE"/>
    <property type="match status" value="2"/>
</dbReference>
<comment type="subcellular location">
    <subcellularLocation>
        <location evidence="1">Membrane</location>
        <topology evidence="1">Multi-pass membrane protein</topology>
    </subcellularLocation>
</comment>
<keyword evidence="4 6" id="KW-1133">Transmembrane helix</keyword>
<dbReference type="NCBIfam" id="TIGR00797">
    <property type="entry name" value="matE"/>
    <property type="match status" value="1"/>
</dbReference>
<feature type="transmembrane region" description="Helical" evidence="6">
    <location>
        <begin position="262"/>
        <end position="285"/>
    </location>
</feature>
<feature type="transmembrane region" description="Helical" evidence="6">
    <location>
        <begin position="374"/>
        <end position="396"/>
    </location>
</feature>
<dbReference type="EMBL" id="JAQZAO010000001">
    <property type="protein sequence ID" value="MDD7964278.1"/>
    <property type="molecule type" value="Genomic_DNA"/>
</dbReference>
<dbReference type="CDD" id="cd13136">
    <property type="entry name" value="MATE_DinF_like"/>
    <property type="match status" value="1"/>
</dbReference>
<feature type="transmembrane region" description="Helical" evidence="6">
    <location>
        <begin position="428"/>
        <end position="447"/>
    </location>
</feature>
<feature type="transmembrane region" description="Helical" evidence="6">
    <location>
        <begin position="15"/>
        <end position="35"/>
    </location>
</feature>
<dbReference type="PANTHER" id="PTHR42893">
    <property type="entry name" value="PROTEIN DETOXIFICATION 44, CHLOROPLASTIC-RELATED"/>
    <property type="match status" value="1"/>
</dbReference>
<name>A0ABT5SRA9_9PSEU</name>
<comment type="caution">
    <text evidence="7">The sequence shown here is derived from an EMBL/GenBank/DDBJ whole genome shotgun (WGS) entry which is preliminary data.</text>
</comment>
<dbReference type="RefSeq" id="WP_274198817.1">
    <property type="nucleotide sequence ID" value="NZ_JAQZAO010000001.1"/>
</dbReference>
<gene>
    <name evidence="7" type="ORF">PGB27_02860</name>
</gene>
<accession>A0ABT5SRA9</accession>
<evidence type="ECO:0000256" key="6">
    <source>
        <dbReference type="SAM" id="Phobius"/>
    </source>
</evidence>
<keyword evidence="5 6" id="KW-0472">Membrane</keyword>
<keyword evidence="8" id="KW-1185">Reference proteome</keyword>
<evidence type="ECO:0000256" key="3">
    <source>
        <dbReference type="ARBA" id="ARBA00022692"/>
    </source>
</evidence>
<evidence type="ECO:0000313" key="8">
    <source>
        <dbReference type="Proteomes" id="UP001300763"/>
    </source>
</evidence>
<organism evidence="7 8">
    <name type="scientific">Actinomycetospora lemnae</name>
    <dbReference type="NCBI Taxonomy" id="3019891"/>
    <lineage>
        <taxon>Bacteria</taxon>
        <taxon>Bacillati</taxon>
        <taxon>Actinomycetota</taxon>
        <taxon>Actinomycetes</taxon>
        <taxon>Pseudonocardiales</taxon>
        <taxon>Pseudonocardiaceae</taxon>
        <taxon>Actinomycetospora</taxon>
    </lineage>
</organism>